<evidence type="ECO:0000313" key="9">
    <source>
        <dbReference type="EMBL" id="ABU55878.1"/>
    </source>
</evidence>
<feature type="compositionally biased region" description="Basic residues" evidence="7">
    <location>
        <begin position="597"/>
        <end position="626"/>
    </location>
</feature>
<evidence type="ECO:0000256" key="1">
    <source>
        <dbReference type="ARBA" id="ARBA00004328"/>
    </source>
</evidence>
<protein>
    <recommendedName>
        <fullName evidence="6">Capsid protein</fullName>
    </recommendedName>
</protein>
<dbReference type="KEGG" id="vg:37616668"/>
<feature type="region of interest" description="Disordered" evidence="7">
    <location>
        <begin position="574"/>
        <end position="658"/>
    </location>
</feature>
<keyword evidence="5 6" id="KW-0946">Virion</keyword>
<dbReference type="InterPro" id="IPR008474">
    <property type="entry name" value="DUF755"/>
</dbReference>
<evidence type="ECO:0000313" key="10">
    <source>
        <dbReference type="Proteomes" id="UP000232525"/>
    </source>
</evidence>
<dbReference type="InterPro" id="IPR004219">
    <property type="entry name" value="TTvirus_Unk"/>
</dbReference>
<comment type="function">
    <text evidence="6">Self-assembles to form an icosahedral capsid.</text>
</comment>
<name>A8DMP4_9VIRU</name>
<keyword evidence="4 6" id="KW-0167">Capsid protein</keyword>
<feature type="region of interest" description="Disordered" evidence="7">
    <location>
        <begin position="30"/>
        <end position="56"/>
    </location>
</feature>
<proteinExistence type="inferred from homology"/>
<dbReference type="GeneID" id="37616668"/>
<reference evidence="9 10" key="1">
    <citation type="journal article" date="2007" name="J. Gen. Virol.">
        <title>Circular genomes related to anelloviruses identified in human and animal samples by using a combined rolling-circle amplification/sequence-independent single primer amplification approach.</title>
        <authorList>
            <person name="Biagini P."/>
            <person name="Uch R."/>
            <person name="Belhouchet M."/>
            <person name="Attoui H."/>
            <person name="Cantaloube J.F."/>
            <person name="Brisbarre N."/>
            <person name="de Micco P."/>
        </authorList>
    </citation>
    <scope>NUCLEOTIDE SEQUENCE [LARGE SCALE GENOMIC DNA]</scope>
    <source>
        <strain evidence="9">6PoSMA</strain>
    </source>
</reference>
<keyword evidence="10" id="KW-1185">Reference proteome</keyword>
<dbReference type="Proteomes" id="UP000232525">
    <property type="component" value="Segment"/>
</dbReference>
<evidence type="ECO:0000256" key="7">
    <source>
        <dbReference type="SAM" id="MobiDB-lite"/>
    </source>
</evidence>
<keyword evidence="3 6" id="KW-1140">T=1 icosahedral capsid protein</keyword>
<dbReference type="GO" id="GO:0039615">
    <property type="term" value="C:T=1 icosahedral viral capsid"/>
    <property type="evidence" value="ECO:0007669"/>
    <property type="project" value="UniProtKB-UniRule"/>
</dbReference>
<evidence type="ECO:0000259" key="8">
    <source>
        <dbReference type="Pfam" id="PF05501"/>
    </source>
</evidence>
<evidence type="ECO:0000256" key="6">
    <source>
        <dbReference type="RuleBase" id="RU361230"/>
    </source>
</evidence>
<comment type="similarity">
    <text evidence="2 6">Belongs to the anelloviridae capsid protein family.</text>
</comment>
<dbReference type="RefSeq" id="YP_009505753.1">
    <property type="nucleotide sequence ID" value="NC_038351.1"/>
</dbReference>
<organism evidence="9 10">
    <name type="scientific">Torque teno midi virus 4</name>
    <dbReference type="NCBI Taxonomy" id="2065045"/>
    <lineage>
        <taxon>Viruses</taxon>
        <taxon>Monodnaviria</taxon>
        <taxon>Shotokuvirae</taxon>
        <taxon>Commensaviricota</taxon>
        <taxon>Cardeaviricetes</taxon>
        <taxon>Sanitavirales</taxon>
        <taxon>Anelloviridae</taxon>
        <taxon>Gammatorquevirus</taxon>
        <taxon>Gammatorquevirus homidi4</taxon>
    </lineage>
</organism>
<evidence type="ECO:0000256" key="2">
    <source>
        <dbReference type="ARBA" id="ARBA00006131"/>
    </source>
</evidence>
<dbReference type="EMBL" id="EF538876">
    <property type="protein sequence ID" value="ABU55878.1"/>
    <property type="molecule type" value="Genomic_DNA"/>
</dbReference>
<dbReference type="Pfam" id="PF02956">
    <property type="entry name" value="TT_ORF1"/>
    <property type="match status" value="1"/>
</dbReference>
<comment type="subcellular location">
    <subcellularLocation>
        <location evidence="1 6">Virion</location>
    </subcellularLocation>
</comment>
<accession>A8DMP4</accession>
<feature type="domain" description="DUF755" evidence="8">
    <location>
        <begin position="586"/>
        <end position="639"/>
    </location>
</feature>
<feature type="compositionally biased region" description="Low complexity" evidence="7">
    <location>
        <begin position="629"/>
        <end position="639"/>
    </location>
</feature>
<dbReference type="Pfam" id="PF05501">
    <property type="entry name" value="DUF755"/>
    <property type="match status" value="1"/>
</dbReference>
<evidence type="ECO:0000256" key="5">
    <source>
        <dbReference type="ARBA" id="ARBA00022844"/>
    </source>
</evidence>
<dbReference type="OrthoDB" id="3295at10239"/>
<sequence>MPFWWRRRRKVWWGAGRRYRKYRKYKPRRKPRYRRRRYKRAPRRRRKRRKKVRRKRKAIPIIQWQPDSIKNCKIKGYNALLLGAEGTQYLCYTNERFTFTPPQYAGGGGFAVQTFSLQYLYEEHKFKNNIWTASNIYSDLCRYLRVKMYFYRHPKTDFILNYARQPPFELNKYTYTLAHPYMLLQSKHKKIIPSKLTKPNGKLWKKIIVKPPKQMLSKWFFQKQFAPQSLLQLQAAAASFTYPRLGCCNENRIITVYYLDPQFIQHSTWARTIQSPYKPYDSISSQVTFWYPSKGKTEKYTPNYLSETGTEAYYKSINYDTGFFSSKVLTATKVTQNPTSETGYALPPINAARYNPEEDNGEGNSVYLVSVVNGFYDRPTEDNLIYKGAPLWLIFHGFYSFISKIKSPSFMSLHMFVIRSPFLKPRPSAITKDFFPIIDLNFTIGNNPYKAYITANQKKLWYPTCEHQIETINNFVECGPYIPKFGNDRDSTWELPYHYIFYFKWGGPTTPQQEISDPNSKNIYTVPDTLQGTVQVSNPLKQSTESLLHNWDLRRGLITETAFKRMCENIETDTDFLPDSQETPAKRPRLAGELLHPRRKKTKKSRHVSRISSKKIPSKKHHRHKKESSTSSSSSESSTPLTSQATPPPPSWVRQGGG</sequence>
<evidence type="ECO:0000256" key="3">
    <source>
        <dbReference type="ARBA" id="ARBA00022431"/>
    </source>
</evidence>
<evidence type="ECO:0000256" key="4">
    <source>
        <dbReference type="ARBA" id="ARBA00022561"/>
    </source>
</evidence>